<sequence length="245" mass="26533">MIRTTAGRLRWYAGRLVSPVVAALPGRGGPPREDDPRAAESARAEEADMSTGDVWLVVGLGNPGASYAGHRHNVGYLVVDELARRMGSPFRAHTSRRADVVEGRFGPPGVPAPRVVLAKARSYMNEVGGPVKTLTSFYKVPYERVVAVHDELDIEFGTLRVKLGGGDNGHNGLKSLRSSFGTGDFHRVRAGIGRPPGRQDVADFVLSSYSGAERKELPFQVDTAADAVESLVLDGLERTQQRFNR</sequence>
<feature type="binding site" evidence="7">
    <location>
        <position position="67"/>
    </location>
    <ligand>
        <name>tRNA</name>
        <dbReference type="ChEBI" id="CHEBI:17843"/>
    </ligand>
</feature>
<keyword evidence="4 7" id="KW-0694">RNA-binding</keyword>
<keyword evidence="7" id="KW-0963">Cytoplasm</keyword>
<comment type="similarity">
    <text evidence="5 7">Belongs to the PTH family.</text>
</comment>
<evidence type="ECO:0000256" key="1">
    <source>
        <dbReference type="ARBA" id="ARBA00013260"/>
    </source>
</evidence>
<dbReference type="PANTHER" id="PTHR17224">
    <property type="entry name" value="PEPTIDYL-TRNA HYDROLASE"/>
    <property type="match status" value="1"/>
</dbReference>
<comment type="function">
    <text evidence="7">Hydrolyzes ribosome-free peptidyl-tRNAs (with 1 or more amino acids incorporated), which drop off the ribosome during protein synthesis, or as a result of ribosome stalling.</text>
</comment>
<keyword evidence="3 7" id="KW-0378">Hydrolase</keyword>
<dbReference type="HAMAP" id="MF_00083">
    <property type="entry name" value="Pept_tRNA_hydro_bact"/>
    <property type="match status" value="1"/>
</dbReference>
<name>A0ABP9PX86_9ACTN</name>
<evidence type="ECO:0000256" key="6">
    <source>
        <dbReference type="ARBA" id="ARBA00050038"/>
    </source>
</evidence>
<dbReference type="GO" id="GO:0016787">
    <property type="term" value="F:hydrolase activity"/>
    <property type="evidence" value="ECO:0007669"/>
    <property type="project" value="UniProtKB-KW"/>
</dbReference>
<dbReference type="NCBIfam" id="TIGR00447">
    <property type="entry name" value="pth"/>
    <property type="match status" value="1"/>
</dbReference>
<keyword evidence="10" id="KW-1185">Reference proteome</keyword>
<feature type="active site" description="Proton acceptor" evidence="7">
    <location>
        <position position="72"/>
    </location>
</feature>
<evidence type="ECO:0000313" key="9">
    <source>
        <dbReference type="EMBL" id="GAA5153674.1"/>
    </source>
</evidence>
<dbReference type="PROSITE" id="PS01196">
    <property type="entry name" value="PEPT_TRNA_HYDROL_2"/>
    <property type="match status" value="1"/>
</dbReference>
<dbReference type="EMBL" id="BAABKG010000005">
    <property type="protein sequence ID" value="GAA5153674.1"/>
    <property type="molecule type" value="Genomic_DNA"/>
</dbReference>
<dbReference type="EC" id="3.1.1.29" evidence="1 7"/>
<feature type="binding site" evidence="7">
    <location>
        <position position="125"/>
    </location>
    <ligand>
        <name>tRNA</name>
        <dbReference type="ChEBI" id="CHEBI:17843"/>
    </ligand>
</feature>
<organism evidence="9 10">
    <name type="scientific">Nocardioides marinquilinus</name>
    <dbReference type="NCBI Taxonomy" id="1210400"/>
    <lineage>
        <taxon>Bacteria</taxon>
        <taxon>Bacillati</taxon>
        <taxon>Actinomycetota</taxon>
        <taxon>Actinomycetes</taxon>
        <taxon>Propionibacteriales</taxon>
        <taxon>Nocardioidaceae</taxon>
        <taxon>Nocardioides</taxon>
    </lineage>
</organism>
<evidence type="ECO:0000256" key="2">
    <source>
        <dbReference type="ARBA" id="ARBA00022555"/>
    </source>
</evidence>
<dbReference type="Proteomes" id="UP001500221">
    <property type="component" value="Unassembled WGS sequence"/>
</dbReference>
<dbReference type="InterPro" id="IPR018171">
    <property type="entry name" value="Pept_tRNA_hydro_CS"/>
</dbReference>
<protein>
    <recommendedName>
        <fullName evidence="6 7">Peptidyl-tRNA hydrolase</fullName>
        <shortName evidence="7">Pth</shortName>
        <ecNumber evidence="1 7">3.1.1.29</ecNumber>
    </recommendedName>
</protein>
<gene>
    <name evidence="7 9" type="primary">pth</name>
    <name evidence="9" type="ORF">GCM10023340_36030</name>
</gene>
<dbReference type="CDD" id="cd00462">
    <property type="entry name" value="PTH"/>
    <property type="match status" value="1"/>
</dbReference>
<reference evidence="10" key="1">
    <citation type="journal article" date="2019" name="Int. J. Syst. Evol. Microbiol.">
        <title>The Global Catalogue of Microorganisms (GCM) 10K type strain sequencing project: providing services to taxonomists for standard genome sequencing and annotation.</title>
        <authorList>
            <consortium name="The Broad Institute Genomics Platform"/>
            <consortium name="The Broad Institute Genome Sequencing Center for Infectious Disease"/>
            <person name="Wu L."/>
            <person name="Ma J."/>
        </authorList>
    </citation>
    <scope>NUCLEOTIDE SEQUENCE [LARGE SCALE GENOMIC DNA]</scope>
    <source>
        <strain evidence="10">JCM 18459</strain>
    </source>
</reference>
<feature type="region of interest" description="Disordered" evidence="8">
    <location>
        <begin position="24"/>
        <end position="46"/>
    </location>
</feature>
<keyword evidence="2 7" id="KW-0820">tRNA-binding</keyword>
<comment type="function">
    <text evidence="7">Catalyzes the release of premature peptidyl moieties from peptidyl-tRNA molecules trapped in stalled 50S ribosomal subunits, and thus maintains levels of free tRNAs and 50S ribosomes.</text>
</comment>
<evidence type="ECO:0000256" key="5">
    <source>
        <dbReference type="ARBA" id="ARBA00038063"/>
    </source>
</evidence>
<proteinExistence type="inferred from homology"/>
<comment type="catalytic activity">
    <reaction evidence="7">
        <text>an N-acyl-L-alpha-aminoacyl-tRNA + H2O = an N-acyl-L-amino acid + a tRNA + H(+)</text>
        <dbReference type="Rhea" id="RHEA:54448"/>
        <dbReference type="Rhea" id="RHEA-COMP:10123"/>
        <dbReference type="Rhea" id="RHEA-COMP:13883"/>
        <dbReference type="ChEBI" id="CHEBI:15377"/>
        <dbReference type="ChEBI" id="CHEBI:15378"/>
        <dbReference type="ChEBI" id="CHEBI:59874"/>
        <dbReference type="ChEBI" id="CHEBI:78442"/>
        <dbReference type="ChEBI" id="CHEBI:138191"/>
        <dbReference type="EC" id="3.1.1.29"/>
    </reaction>
</comment>
<comment type="subcellular location">
    <subcellularLocation>
        <location evidence="7">Cytoplasm</location>
    </subcellularLocation>
</comment>
<evidence type="ECO:0000256" key="8">
    <source>
        <dbReference type="SAM" id="MobiDB-lite"/>
    </source>
</evidence>
<feature type="binding site" evidence="7">
    <location>
        <position position="171"/>
    </location>
    <ligand>
        <name>tRNA</name>
        <dbReference type="ChEBI" id="CHEBI:17843"/>
    </ligand>
</feature>
<dbReference type="Gene3D" id="3.40.50.1470">
    <property type="entry name" value="Peptidyl-tRNA hydrolase"/>
    <property type="match status" value="1"/>
</dbReference>
<dbReference type="SUPFAM" id="SSF53178">
    <property type="entry name" value="Peptidyl-tRNA hydrolase-like"/>
    <property type="match status" value="1"/>
</dbReference>
<comment type="subunit">
    <text evidence="7">Monomer.</text>
</comment>
<dbReference type="PANTHER" id="PTHR17224:SF1">
    <property type="entry name" value="PEPTIDYL-TRNA HYDROLASE"/>
    <property type="match status" value="1"/>
</dbReference>
<evidence type="ECO:0000256" key="3">
    <source>
        <dbReference type="ARBA" id="ARBA00022801"/>
    </source>
</evidence>
<dbReference type="Pfam" id="PF01195">
    <property type="entry name" value="Pept_tRNA_hydro"/>
    <property type="match status" value="1"/>
</dbReference>
<feature type="binding site" evidence="7">
    <location>
        <position position="123"/>
    </location>
    <ligand>
        <name>tRNA</name>
        <dbReference type="ChEBI" id="CHEBI:17843"/>
    </ligand>
</feature>
<evidence type="ECO:0000256" key="7">
    <source>
        <dbReference type="HAMAP-Rule" id="MF_00083"/>
    </source>
</evidence>
<feature type="site" description="Discriminates between blocked and unblocked aminoacyl-tRNA" evidence="7">
    <location>
        <position position="62"/>
    </location>
</feature>
<dbReference type="InterPro" id="IPR001328">
    <property type="entry name" value="Pept_tRNA_hydro"/>
</dbReference>
<feature type="site" description="Stabilizes the basic form of H active site to accept a proton" evidence="7">
    <location>
        <position position="150"/>
    </location>
</feature>
<accession>A0ABP9PX86</accession>
<evidence type="ECO:0000256" key="4">
    <source>
        <dbReference type="ARBA" id="ARBA00022884"/>
    </source>
</evidence>
<dbReference type="InterPro" id="IPR036416">
    <property type="entry name" value="Pept_tRNA_hydro_sf"/>
</dbReference>
<feature type="compositionally biased region" description="Basic and acidic residues" evidence="8">
    <location>
        <begin position="30"/>
        <end position="46"/>
    </location>
</feature>
<comment type="caution">
    <text evidence="9">The sequence shown here is derived from an EMBL/GenBank/DDBJ whole genome shotgun (WGS) entry which is preliminary data.</text>
</comment>
<evidence type="ECO:0000313" key="10">
    <source>
        <dbReference type="Proteomes" id="UP001500221"/>
    </source>
</evidence>